<feature type="region of interest" description="Disordered" evidence="1">
    <location>
        <begin position="172"/>
        <end position="246"/>
    </location>
</feature>
<proteinExistence type="predicted"/>
<feature type="domain" description="CCD97-like C-terminal" evidence="2">
    <location>
        <begin position="40"/>
        <end position="106"/>
    </location>
</feature>
<reference evidence="3" key="1">
    <citation type="submission" date="2022-10" db="EMBL/GenBank/DDBJ databases">
        <title>Tapping the CABI collections for fungal endophytes: first genome assemblies for Collariella, Neodidymelliopsis, Ascochyta clinopodiicola, Didymella pomorum, Didymosphaeria variabile, Neocosmospora piperis and Neocucurbitaria cava.</title>
        <authorList>
            <person name="Hill R."/>
        </authorList>
    </citation>
    <scope>NUCLEOTIDE SEQUENCE</scope>
    <source>
        <strain evidence="3">IMI 355082</strain>
    </source>
</reference>
<name>A0A9W9CSC6_9PEZI</name>
<gene>
    <name evidence="3" type="ORF">N0V93_009063</name>
</gene>
<feature type="compositionally biased region" description="Polar residues" evidence="1">
    <location>
        <begin position="8"/>
        <end position="19"/>
    </location>
</feature>
<keyword evidence="4" id="KW-1185">Reference proteome</keyword>
<dbReference type="PANTHER" id="PTHR31840">
    <property type="entry name" value="COILED-COIL DOMAIN-CONTAINING PROTEIN 97"/>
    <property type="match status" value="1"/>
</dbReference>
<organism evidence="3 4">
    <name type="scientific">Gnomoniopsis smithogilvyi</name>
    <dbReference type="NCBI Taxonomy" id="1191159"/>
    <lineage>
        <taxon>Eukaryota</taxon>
        <taxon>Fungi</taxon>
        <taxon>Dikarya</taxon>
        <taxon>Ascomycota</taxon>
        <taxon>Pezizomycotina</taxon>
        <taxon>Sordariomycetes</taxon>
        <taxon>Sordariomycetidae</taxon>
        <taxon>Diaporthales</taxon>
        <taxon>Gnomoniaceae</taxon>
        <taxon>Gnomoniopsis</taxon>
    </lineage>
</organism>
<feature type="domain" description="CCD97-like C-terminal" evidence="2">
    <location>
        <begin position="147"/>
        <end position="200"/>
    </location>
</feature>
<dbReference type="InterPro" id="IPR040233">
    <property type="entry name" value="CCD97-like_C"/>
</dbReference>
<feature type="compositionally biased region" description="Acidic residues" evidence="1">
    <location>
        <begin position="172"/>
        <end position="185"/>
    </location>
</feature>
<feature type="compositionally biased region" description="Acidic residues" evidence="1">
    <location>
        <begin position="196"/>
        <end position="215"/>
    </location>
</feature>
<evidence type="ECO:0000259" key="2">
    <source>
        <dbReference type="Pfam" id="PF09747"/>
    </source>
</evidence>
<dbReference type="OrthoDB" id="333176at2759"/>
<dbReference type="Pfam" id="PF09747">
    <property type="entry name" value="CCD97-like_C"/>
    <property type="match status" value="2"/>
</dbReference>
<feature type="region of interest" description="Disordered" evidence="1">
    <location>
        <begin position="1"/>
        <end position="39"/>
    </location>
</feature>
<dbReference type="PANTHER" id="PTHR31840:SF1">
    <property type="entry name" value="COILED-COIL DOMAIN-CONTAINING PROTEIN 97"/>
    <property type="match status" value="1"/>
</dbReference>
<dbReference type="AlphaFoldDB" id="A0A9W9CSC6"/>
<sequence>MDGLKGMNANSPPGTPNSFSRPRPRPQRSPSQAARIRVQNRRREYLEKNPKYFTSAEQEFADPELYDKFVRKFQSPAEREAEGRSRGWGKTLESSLMRGEAKLERIASSYTGDRIPASSSDRMQVSNDRVRDVTNFSIDVDLVGDKPATKEEGRAAWDEFLRERFVRGRDDDFDYSQVDGDEDLDSLEHMDREEAYFDEEEPEWADDSAEDEEESQVPGETDNALGDRKRPKRERVLLGQTGIQDY</sequence>
<dbReference type="Proteomes" id="UP001140453">
    <property type="component" value="Unassembled WGS sequence"/>
</dbReference>
<dbReference type="EMBL" id="JAPEVB010000006">
    <property type="protein sequence ID" value="KAJ4386170.1"/>
    <property type="molecule type" value="Genomic_DNA"/>
</dbReference>
<evidence type="ECO:0000313" key="3">
    <source>
        <dbReference type="EMBL" id="KAJ4386170.1"/>
    </source>
</evidence>
<comment type="caution">
    <text evidence="3">The sequence shown here is derived from an EMBL/GenBank/DDBJ whole genome shotgun (WGS) entry which is preliminary data.</text>
</comment>
<dbReference type="InterPro" id="IPR018613">
    <property type="entry name" value="Ccdc97-like"/>
</dbReference>
<evidence type="ECO:0000256" key="1">
    <source>
        <dbReference type="SAM" id="MobiDB-lite"/>
    </source>
</evidence>
<evidence type="ECO:0000313" key="4">
    <source>
        <dbReference type="Proteomes" id="UP001140453"/>
    </source>
</evidence>
<protein>
    <recommendedName>
        <fullName evidence="2">CCD97-like C-terminal domain-containing protein</fullName>
    </recommendedName>
</protein>
<accession>A0A9W9CSC6</accession>
<feature type="compositionally biased region" description="Basic and acidic residues" evidence="1">
    <location>
        <begin position="186"/>
        <end position="195"/>
    </location>
</feature>